<protein>
    <submittedName>
        <fullName evidence="2">Helix-turn-helix domain-containing protein</fullName>
    </submittedName>
</protein>
<evidence type="ECO:0000313" key="3">
    <source>
        <dbReference type="Proteomes" id="UP001163550"/>
    </source>
</evidence>
<dbReference type="Proteomes" id="UP001163550">
    <property type="component" value="Chromosome"/>
</dbReference>
<dbReference type="InterPro" id="IPR025736">
    <property type="entry name" value="PucR_C-HTH_dom"/>
</dbReference>
<feature type="domain" description="PucR C-terminal helix-turn-helix" evidence="1">
    <location>
        <begin position="447"/>
        <end position="505"/>
    </location>
</feature>
<name>A0ABY6HIN5_9FIRM</name>
<dbReference type="PANTHER" id="PTHR33744:SF15">
    <property type="entry name" value="CARBOHYDRATE DIACID REGULATOR"/>
    <property type="match status" value="1"/>
</dbReference>
<organism evidence="2 3">
    <name type="scientific">Acetobacterium wieringae</name>
    <dbReference type="NCBI Taxonomy" id="52694"/>
    <lineage>
        <taxon>Bacteria</taxon>
        <taxon>Bacillati</taxon>
        <taxon>Bacillota</taxon>
        <taxon>Clostridia</taxon>
        <taxon>Eubacteriales</taxon>
        <taxon>Eubacteriaceae</taxon>
        <taxon>Acetobacterium</taxon>
    </lineage>
</organism>
<dbReference type="InterPro" id="IPR051448">
    <property type="entry name" value="CdaR-like_regulators"/>
</dbReference>
<evidence type="ECO:0000259" key="1">
    <source>
        <dbReference type="Pfam" id="PF13556"/>
    </source>
</evidence>
<dbReference type="PANTHER" id="PTHR33744">
    <property type="entry name" value="CARBOHYDRATE DIACID REGULATOR"/>
    <property type="match status" value="1"/>
</dbReference>
<sequence length="511" mass="58919">MDLYLSIIADELKKRSFNVITTLFEEQPIKGIRFLSLKQTPLNHYLYFATAEQLKNTPESQWPQHLIVPEAPFSDSLPHAKLNILFLDSSESQLELFSHLQDIFADFESWYQKIQQAMINHADITAILNIASEKLDNPIALFDITNSLIHWSGSFSSDIKGSIWENALENGYTMDYFSYGEWKDLSKKMNSSNTPILSHSKGDDSRSILSCPLKNNGKFIGSLGMTSINTPFTPGQIKLVMIVKDLLETAMIHSTNSFHGSDHVPYYVESLLNGLSVDEKIISFYLNRHGWKINDSYCLLNFSFPMENILFDNFIHPYIGRIKDFFPFGICCPFDDSLIVILNITNYDNPVLSLANILEELYDRFQIQCGISSDFYHFLDLKHYFVQAKSALAEGLNQNPHQAFYYYLDYYQSNLFHKLDSITSIKSLCHPRILKIWEEGDTNQLLLLQTLHAFLLNGRNLTLTANTLTIHRNTLLYRLDKISELLKINLKDLEPDTLFYLLMSCMMIEYC</sequence>
<accession>A0ABY6HIN5</accession>
<dbReference type="Gene3D" id="1.10.10.2840">
    <property type="entry name" value="PucR C-terminal helix-turn-helix domain"/>
    <property type="match status" value="1"/>
</dbReference>
<dbReference type="RefSeq" id="WP_228882128.1">
    <property type="nucleotide sequence ID" value="NZ_CABIIK010000043.1"/>
</dbReference>
<dbReference type="InterPro" id="IPR042070">
    <property type="entry name" value="PucR_C-HTH_sf"/>
</dbReference>
<dbReference type="EMBL" id="CP087994">
    <property type="protein sequence ID" value="UYO64360.1"/>
    <property type="molecule type" value="Genomic_DNA"/>
</dbReference>
<reference evidence="2" key="1">
    <citation type="submission" date="2021-11" db="EMBL/GenBank/DDBJ databases">
        <title>Isoprene-degrading acetogen.</title>
        <authorList>
            <person name="Yang Y."/>
            <person name="Jin H."/>
            <person name="Yan J."/>
        </authorList>
    </citation>
    <scope>NUCLEOTIDE SEQUENCE</scope>
    <source>
        <strain evidence="2">Berkeley</strain>
    </source>
</reference>
<keyword evidence="3" id="KW-1185">Reference proteome</keyword>
<gene>
    <name evidence="2" type="ORF">LNN31_08050</name>
</gene>
<dbReference type="Pfam" id="PF13556">
    <property type="entry name" value="HTH_30"/>
    <property type="match status" value="1"/>
</dbReference>
<proteinExistence type="predicted"/>
<evidence type="ECO:0000313" key="2">
    <source>
        <dbReference type="EMBL" id="UYO64360.1"/>
    </source>
</evidence>